<feature type="domain" description="CusB-like beta-barrel" evidence="4">
    <location>
        <begin position="191"/>
        <end position="256"/>
    </location>
</feature>
<dbReference type="Gene3D" id="2.40.30.170">
    <property type="match status" value="1"/>
</dbReference>
<organism evidence="5 6">
    <name type="scientific">Sulfurospirillum tamanense</name>
    <dbReference type="NCBI Taxonomy" id="2813362"/>
    <lineage>
        <taxon>Bacteria</taxon>
        <taxon>Pseudomonadati</taxon>
        <taxon>Campylobacterota</taxon>
        <taxon>Epsilonproteobacteria</taxon>
        <taxon>Campylobacterales</taxon>
        <taxon>Sulfurospirillaceae</taxon>
        <taxon>Sulfurospirillum</taxon>
    </lineage>
</organism>
<dbReference type="NCBIfam" id="TIGR01730">
    <property type="entry name" value="RND_mfp"/>
    <property type="match status" value="1"/>
</dbReference>
<dbReference type="Pfam" id="PF25954">
    <property type="entry name" value="Beta-barrel_RND_2"/>
    <property type="match status" value="1"/>
</dbReference>
<accession>A0ABS2WPJ2</accession>
<evidence type="ECO:0000313" key="6">
    <source>
        <dbReference type="Proteomes" id="UP000703590"/>
    </source>
</evidence>
<comment type="similarity">
    <text evidence="1">Belongs to the membrane fusion protein (MFP) (TC 8.A.1) family.</text>
</comment>
<dbReference type="PANTHER" id="PTHR30469">
    <property type="entry name" value="MULTIDRUG RESISTANCE PROTEIN MDTA"/>
    <property type="match status" value="1"/>
</dbReference>
<dbReference type="InterPro" id="IPR058792">
    <property type="entry name" value="Beta-barrel_RND_2"/>
</dbReference>
<dbReference type="Gene3D" id="2.40.50.100">
    <property type="match status" value="1"/>
</dbReference>
<feature type="coiled-coil region" evidence="2">
    <location>
        <begin position="122"/>
        <end position="149"/>
    </location>
</feature>
<keyword evidence="2" id="KW-0175">Coiled coil</keyword>
<evidence type="ECO:0000256" key="1">
    <source>
        <dbReference type="ARBA" id="ARBA00009477"/>
    </source>
</evidence>
<reference evidence="5 6" key="3">
    <citation type="submission" date="2021-02" db="EMBL/GenBank/DDBJ databases">
        <authorList>
            <person name="Merkel A.Y."/>
        </authorList>
    </citation>
    <scope>NUCLEOTIDE SEQUENCE [LARGE SCALE GENOMIC DNA]</scope>
    <source>
        <strain evidence="5 6">T05b</strain>
    </source>
</reference>
<proteinExistence type="inferred from homology"/>
<name>A0ABS2WPJ2_9BACT</name>
<evidence type="ECO:0000259" key="3">
    <source>
        <dbReference type="Pfam" id="PF25917"/>
    </source>
</evidence>
<evidence type="ECO:0000256" key="2">
    <source>
        <dbReference type="SAM" id="Coils"/>
    </source>
</evidence>
<sequence>MKPLILFFLLYSCVFGDALSLSGTVVSEREITITSRATGFVKRIHVEEGKSVRKGDVLYEIDANELDQSKHQMELAIAAATLSWQMHHNQLQNASLNLARHQRLFAKEMVAKAEVEHLELSVQNLHAMVDIAAKQIDQAKAQLATLMHQYTYLTIKAPSDGLITQKHLREGEMAMPGVPALRLVDMESLRIHAQLPQSYLSRVHTGSTVAVEIPALELHTQGTIEAIIPVASTHTFKLKIAFEGTAYPGMFARIGLDQ</sequence>
<dbReference type="PANTHER" id="PTHR30469:SF15">
    <property type="entry name" value="HLYD FAMILY OF SECRETION PROTEINS"/>
    <property type="match status" value="1"/>
</dbReference>
<dbReference type="Pfam" id="PF25917">
    <property type="entry name" value="BSH_RND"/>
    <property type="match status" value="1"/>
</dbReference>
<dbReference type="InterPro" id="IPR006143">
    <property type="entry name" value="RND_pump_MFP"/>
</dbReference>
<dbReference type="RefSeq" id="WP_205457981.1">
    <property type="nucleotide sequence ID" value="NZ_JAFHKK010000002.1"/>
</dbReference>
<gene>
    <name evidence="5" type="ORF">JWV37_02025</name>
</gene>
<dbReference type="InterPro" id="IPR058625">
    <property type="entry name" value="MdtA-like_BSH"/>
</dbReference>
<dbReference type="SUPFAM" id="SSF111369">
    <property type="entry name" value="HlyD-like secretion proteins"/>
    <property type="match status" value="1"/>
</dbReference>
<evidence type="ECO:0000259" key="4">
    <source>
        <dbReference type="Pfam" id="PF25954"/>
    </source>
</evidence>
<dbReference type="Proteomes" id="UP000703590">
    <property type="component" value="Unassembled WGS sequence"/>
</dbReference>
<dbReference type="EMBL" id="JAFHKK010000002">
    <property type="protein sequence ID" value="MBN2963543.1"/>
    <property type="molecule type" value="Genomic_DNA"/>
</dbReference>
<feature type="domain" description="Multidrug resistance protein MdtA-like barrel-sandwich hybrid" evidence="3">
    <location>
        <begin position="29"/>
        <end position="179"/>
    </location>
</feature>
<dbReference type="Gene3D" id="1.10.287.470">
    <property type="entry name" value="Helix hairpin bin"/>
    <property type="match status" value="1"/>
</dbReference>
<protein>
    <submittedName>
        <fullName evidence="5">Efflux RND transporter periplasmic adaptor subunit</fullName>
    </submittedName>
</protein>
<reference evidence="6" key="1">
    <citation type="submission" date="2021-02" db="EMBL/GenBank/DDBJ databases">
        <title>Sulfurospirillum tamanensis sp. nov.</title>
        <authorList>
            <person name="Merkel A.Y."/>
        </authorList>
    </citation>
    <scope>NUCLEOTIDE SEQUENCE [LARGE SCALE GENOMIC DNA]</scope>
    <source>
        <strain evidence="6">T05b</strain>
    </source>
</reference>
<evidence type="ECO:0000313" key="5">
    <source>
        <dbReference type="EMBL" id="MBN2963543.1"/>
    </source>
</evidence>
<comment type="caution">
    <text evidence="5">The sequence shown here is derived from an EMBL/GenBank/DDBJ whole genome shotgun (WGS) entry which is preliminary data.</text>
</comment>
<reference evidence="5 6" key="2">
    <citation type="submission" date="2021-02" db="EMBL/GenBank/DDBJ databases">
        <title>Sulfurospirillum tamanensis sp. nov.</title>
        <authorList>
            <person name="Frolova A."/>
            <person name="Merkel A."/>
            <person name="Slobodkin A."/>
        </authorList>
    </citation>
    <scope>NUCLEOTIDE SEQUENCE [LARGE SCALE GENOMIC DNA]</scope>
    <source>
        <strain evidence="5 6">T05b</strain>
    </source>
</reference>
<keyword evidence="6" id="KW-1185">Reference proteome</keyword>